<name>A0A4V4RFB1_9MICO</name>
<dbReference type="EMBL" id="QYRT01000013">
    <property type="protein sequence ID" value="TIH37114.1"/>
    <property type="molecule type" value="Genomic_DNA"/>
</dbReference>
<feature type="domain" description="Nudix hydrolase" evidence="1">
    <location>
        <begin position="2"/>
        <end position="150"/>
    </location>
</feature>
<evidence type="ECO:0000259" key="1">
    <source>
        <dbReference type="PROSITE" id="PS51462"/>
    </source>
</evidence>
<dbReference type="Proteomes" id="UP000306192">
    <property type="component" value="Unassembled WGS sequence"/>
</dbReference>
<evidence type="ECO:0000313" key="3">
    <source>
        <dbReference type="Proteomes" id="UP000306192"/>
    </source>
</evidence>
<dbReference type="InterPro" id="IPR015797">
    <property type="entry name" value="NUDIX_hydrolase-like_dom_sf"/>
</dbReference>
<dbReference type="Pfam" id="PF00293">
    <property type="entry name" value="NUDIX"/>
    <property type="match status" value="1"/>
</dbReference>
<comment type="caution">
    <text evidence="2">The sequence shown here is derived from an EMBL/GenBank/DDBJ whole genome shotgun (WGS) entry which is preliminary data.</text>
</comment>
<proteinExistence type="predicted"/>
<dbReference type="AlphaFoldDB" id="A0A4V4RFB1"/>
<keyword evidence="3" id="KW-1185">Reference proteome</keyword>
<dbReference type="GO" id="GO:0006167">
    <property type="term" value="P:AMP biosynthetic process"/>
    <property type="evidence" value="ECO:0007669"/>
    <property type="project" value="TreeGrafter"/>
</dbReference>
<dbReference type="InterPro" id="IPR051325">
    <property type="entry name" value="Nudix_hydrolase_domain"/>
</dbReference>
<dbReference type="PANTHER" id="PTHR21340:SF7">
    <property type="entry name" value="NUDIX HYDROLASE DOMAIN-CONTAINING PROTEIN"/>
    <property type="match status" value="1"/>
</dbReference>
<gene>
    <name evidence="2" type="ORF">D4765_08845</name>
</gene>
<dbReference type="GO" id="GO:0004081">
    <property type="term" value="F:bis(5'-nucleosyl)-tetraphosphatase (asymmetrical) activity"/>
    <property type="evidence" value="ECO:0007669"/>
    <property type="project" value="TreeGrafter"/>
</dbReference>
<dbReference type="CDD" id="cd04662">
    <property type="entry name" value="NUDIX_Hydrolase"/>
    <property type="match status" value="1"/>
</dbReference>
<dbReference type="Gene3D" id="3.90.79.10">
    <property type="entry name" value="Nucleoside Triphosphate Pyrophosphohydrolase"/>
    <property type="match status" value="1"/>
</dbReference>
<accession>A0A4V4RFB1</accession>
<dbReference type="SUPFAM" id="SSF55811">
    <property type="entry name" value="Nudix"/>
    <property type="match status" value="1"/>
</dbReference>
<dbReference type="PANTHER" id="PTHR21340">
    <property type="entry name" value="DIADENOSINE 5,5-P1,P4-TETRAPHOSPHATE PYROPHOSPHOHYDROLASE MUTT"/>
    <property type="match status" value="1"/>
</dbReference>
<organism evidence="2 3">
    <name type="scientific">Subtercola vilae</name>
    <dbReference type="NCBI Taxonomy" id="2056433"/>
    <lineage>
        <taxon>Bacteria</taxon>
        <taxon>Bacillati</taxon>
        <taxon>Actinomycetota</taxon>
        <taxon>Actinomycetes</taxon>
        <taxon>Micrococcales</taxon>
        <taxon>Microbacteriaceae</taxon>
        <taxon>Subtercola</taxon>
    </lineage>
</organism>
<reference evidence="2 3" key="1">
    <citation type="journal article" date="2019" name="Microorganisms">
        <title>Systematic Affiliation and Genome Analysis of Subtercola vilae DB165(T) with Particular Emphasis on Cold Adaptation of an Isolate from a High-Altitude Cold Volcano Lake.</title>
        <authorList>
            <person name="Villalobos A.S."/>
            <person name="Wiese J."/>
            <person name="Imhoff J.F."/>
            <person name="Dorador C."/>
            <person name="Keller A."/>
            <person name="Hentschel U."/>
        </authorList>
    </citation>
    <scope>NUCLEOTIDE SEQUENCE [LARGE SCALE GENOMIC DNA]</scope>
    <source>
        <strain evidence="2 3">DB165</strain>
    </source>
</reference>
<dbReference type="InterPro" id="IPR000086">
    <property type="entry name" value="NUDIX_hydrolase_dom"/>
</dbReference>
<dbReference type="PROSITE" id="PS51462">
    <property type="entry name" value="NUDIX"/>
    <property type="match status" value="1"/>
</dbReference>
<protein>
    <submittedName>
        <fullName evidence="2">NUDIX domain-containing protein</fullName>
    </submittedName>
</protein>
<dbReference type="RefSeq" id="WP_136641926.1">
    <property type="nucleotide sequence ID" value="NZ_QYRT01000013.1"/>
</dbReference>
<sequence>MAGTTSAGILLYRGDANSTEVFIAHMGGPFWAKKDAAAWSAPKGEYTIEDPLAAARREFREEIGVDAPALPYVLLGDFRQRSGKVVRLFTARCEQPIAFARSNTFELEWPRGSGRLQQFPEIDDARWVARADALRKLVTGQVPALDALTALLEQSEQGGQGPGRVSAVM</sequence>
<dbReference type="GO" id="GO:0006754">
    <property type="term" value="P:ATP biosynthetic process"/>
    <property type="evidence" value="ECO:0007669"/>
    <property type="project" value="TreeGrafter"/>
</dbReference>
<evidence type="ECO:0000313" key="2">
    <source>
        <dbReference type="EMBL" id="TIH37114.1"/>
    </source>
</evidence>
<dbReference type="OrthoDB" id="954553at2"/>